<dbReference type="Proteomes" id="UP000789759">
    <property type="component" value="Unassembled WGS sequence"/>
</dbReference>
<dbReference type="OrthoDB" id="2433378at2759"/>
<dbReference type="AlphaFoldDB" id="A0A9N9C0L9"/>
<organism evidence="3 4">
    <name type="scientific">Cetraspora pellucida</name>
    <dbReference type="NCBI Taxonomy" id="1433469"/>
    <lineage>
        <taxon>Eukaryota</taxon>
        <taxon>Fungi</taxon>
        <taxon>Fungi incertae sedis</taxon>
        <taxon>Mucoromycota</taxon>
        <taxon>Glomeromycotina</taxon>
        <taxon>Glomeromycetes</taxon>
        <taxon>Diversisporales</taxon>
        <taxon>Gigasporaceae</taxon>
        <taxon>Cetraspora</taxon>
    </lineage>
</organism>
<evidence type="ECO:0000313" key="4">
    <source>
        <dbReference type="Proteomes" id="UP000789759"/>
    </source>
</evidence>
<dbReference type="InterPro" id="IPR006600">
    <property type="entry name" value="HTH_CenpB_DNA-bd_dom"/>
</dbReference>
<keyword evidence="4" id="KW-1185">Reference proteome</keyword>
<dbReference type="PROSITE" id="PS51253">
    <property type="entry name" value="HTH_CENPB"/>
    <property type="match status" value="1"/>
</dbReference>
<proteinExistence type="predicted"/>
<accession>A0A9N9C0L9</accession>
<evidence type="ECO:0000259" key="2">
    <source>
        <dbReference type="PROSITE" id="PS51253"/>
    </source>
</evidence>
<keyword evidence="1" id="KW-0238">DNA-binding</keyword>
<reference evidence="3" key="1">
    <citation type="submission" date="2021-06" db="EMBL/GenBank/DDBJ databases">
        <authorList>
            <person name="Kallberg Y."/>
            <person name="Tangrot J."/>
            <person name="Rosling A."/>
        </authorList>
    </citation>
    <scope>NUCLEOTIDE SEQUENCE</scope>
    <source>
        <strain evidence="3">FL966</strain>
    </source>
</reference>
<name>A0A9N9C0L9_9GLOM</name>
<gene>
    <name evidence="3" type="ORF">CPELLU_LOCUS6209</name>
</gene>
<evidence type="ECO:0000313" key="3">
    <source>
        <dbReference type="EMBL" id="CAG8583631.1"/>
    </source>
</evidence>
<dbReference type="GO" id="GO:0003677">
    <property type="term" value="F:DNA binding"/>
    <property type="evidence" value="ECO:0007669"/>
    <property type="project" value="UniProtKB-KW"/>
</dbReference>
<comment type="caution">
    <text evidence="3">The sequence shown here is derived from an EMBL/GenBank/DDBJ whole genome shotgun (WGS) entry which is preliminary data.</text>
</comment>
<evidence type="ECO:0000256" key="1">
    <source>
        <dbReference type="ARBA" id="ARBA00023125"/>
    </source>
</evidence>
<protein>
    <submittedName>
        <fullName evidence="3">17859_t:CDS:1</fullName>
    </submittedName>
</protein>
<dbReference type="EMBL" id="CAJVQA010003796">
    <property type="protein sequence ID" value="CAG8583631.1"/>
    <property type="molecule type" value="Genomic_DNA"/>
</dbReference>
<feature type="domain" description="HTH CENPB-type" evidence="2">
    <location>
        <begin position="1"/>
        <end position="44"/>
    </location>
</feature>
<sequence>MLKKNIREKGIEFAYALDIKKEDLLFSSDWITKFKKKNQLHYITTHSESESALLESLPEF</sequence>